<dbReference type="VEuPathDB" id="MicrosporidiaDB:NCER_100850"/>
<dbReference type="GO" id="GO:0005524">
    <property type="term" value="F:ATP binding"/>
    <property type="evidence" value="ECO:0007669"/>
    <property type="project" value="UniProtKB-UniRule"/>
</dbReference>
<protein>
    <recommendedName>
        <fullName evidence="2">PIPK domain-containing protein</fullName>
    </recommendedName>
</protein>
<dbReference type="EMBL" id="ACOL01000058">
    <property type="protein sequence ID" value="EEQ82436.1"/>
    <property type="molecule type" value="Genomic_DNA"/>
</dbReference>
<dbReference type="PANTHER" id="PTHR23086">
    <property type="entry name" value="PHOSPHATIDYLINOSITOL-4-PHOSPHATE 5-KINASE"/>
    <property type="match status" value="1"/>
</dbReference>
<dbReference type="InterPro" id="IPR002498">
    <property type="entry name" value="PInositol-4-P-4/5-kinase_core"/>
</dbReference>
<evidence type="ECO:0000259" key="2">
    <source>
        <dbReference type="PROSITE" id="PS51455"/>
    </source>
</evidence>
<dbReference type="Gene3D" id="3.30.800.10">
    <property type="entry name" value="Phosphatidylinositol Phosphate Kinase II Beta"/>
    <property type="match status" value="1"/>
</dbReference>
<dbReference type="PANTHER" id="PTHR23086:SF8">
    <property type="entry name" value="PHOSPHATIDYLINOSITOL 5-PHOSPHATE 4-KINASE, ISOFORM A"/>
    <property type="match status" value="1"/>
</dbReference>
<dbReference type="GO" id="GO:0005886">
    <property type="term" value="C:plasma membrane"/>
    <property type="evidence" value="ECO:0007669"/>
    <property type="project" value="TreeGrafter"/>
</dbReference>
<dbReference type="GO" id="GO:0046854">
    <property type="term" value="P:phosphatidylinositol phosphate biosynthetic process"/>
    <property type="evidence" value="ECO:0007669"/>
    <property type="project" value="TreeGrafter"/>
</dbReference>
<evidence type="ECO:0000256" key="1">
    <source>
        <dbReference type="PROSITE-ProRule" id="PRU00781"/>
    </source>
</evidence>
<evidence type="ECO:0000313" key="4">
    <source>
        <dbReference type="Proteomes" id="UP000009082"/>
    </source>
</evidence>
<proteinExistence type="predicted"/>
<keyword evidence="1" id="KW-0808">Transferase</keyword>
<keyword evidence="1" id="KW-0067">ATP-binding</keyword>
<feature type="domain" description="PIPK" evidence="2">
    <location>
        <begin position="1"/>
        <end position="291"/>
    </location>
</feature>
<gene>
    <name evidence="3" type="ORF">NCER_100850</name>
</gene>
<dbReference type="PROSITE" id="PS51455">
    <property type="entry name" value="PIPK"/>
    <property type="match status" value="1"/>
</dbReference>
<dbReference type="Pfam" id="PF01504">
    <property type="entry name" value="PIP5K"/>
    <property type="match status" value="1"/>
</dbReference>
<organism evidence="4">
    <name type="scientific">Vairimorpha ceranae (strain BRL01)</name>
    <name type="common">Microsporidian parasite</name>
    <name type="synonym">Nosema ceranae</name>
    <dbReference type="NCBI Taxonomy" id="578460"/>
    <lineage>
        <taxon>Eukaryota</taxon>
        <taxon>Fungi</taxon>
        <taxon>Fungi incertae sedis</taxon>
        <taxon>Microsporidia</taxon>
        <taxon>Nosematidae</taxon>
        <taxon>Vairimorpha</taxon>
    </lineage>
</organism>
<name>C4V8L3_VAIC1</name>
<accession>C4V8L3</accession>
<dbReference type="Gene3D" id="3.30.810.10">
    <property type="entry name" value="2-Layer Sandwich"/>
    <property type="match status" value="1"/>
</dbReference>
<dbReference type="InterPro" id="IPR023610">
    <property type="entry name" value="PInositol-4/5-P-5/4-kinase"/>
</dbReference>
<dbReference type="Proteomes" id="UP000009082">
    <property type="component" value="Unassembled WGS sequence"/>
</dbReference>
<dbReference type="HOGENOM" id="CLU_045584_0_0_1"/>
<evidence type="ECO:0000313" key="3">
    <source>
        <dbReference type="EMBL" id="EEQ82436.1"/>
    </source>
</evidence>
<dbReference type="SMART" id="SM00330">
    <property type="entry name" value="PIPKc"/>
    <property type="match status" value="1"/>
</dbReference>
<dbReference type="OMA" id="GMINEYK"/>
<keyword evidence="1" id="KW-0547">Nucleotide-binding</keyword>
<dbReference type="STRING" id="578460.C4V8L3"/>
<dbReference type="CDD" id="cd00139">
    <property type="entry name" value="PIPKc"/>
    <property type="match status" value="1"/>
</dbReference>
<dbReference type="InterPro" id="IPR027484">
    <property type="entry name" value="PInositol-4-P-5-kinase_N"/>
</dbReference>
<dbReference type="KEGG" id="nce:NCER_100850"/>
<dbReference type="InterPro" id="IPR027483">
    <property type="entry name" value="PInositol-4-P-4/5-kinase_C_sf"/>
</dbReference>
<dbReference type="GO" id="GO:0016308">
    <property type="term" value="F:1-phosphatidylinositol-4-phosphate 5-kinase activity"/>
    <property type="evidence" value="ECO:0007669"/>
    <property type="project" value="TreeGrafter"/>
</dbReference>
<dbReference type="InParanoid" id="C4V8L3"/>
<dbReference type="OrthoDB" id="20783at2759"/>
<keyword evidence="1" id="KW-0418">Kinase</keyword>
<dbReference type="AlphaFoldDB" id="C4V8L3"/>
<reference evidence="4" key="1">
    <citation type="journal article" date="2009" name="PLoS Pathog.">
        <title>Genomic analyses of the microsporidian Nosema ceranae, an emergent pathogen of honey bees.</title>
        <authorList>
            <person name="Cornman R.S."/>
            <person name="Chen Y.P."/>
            <person name="Schatz M.C."/>
            <person name="Street C."/>
            <person name="Zhao Y."/>
            <person name="Desany B."/>
            <person name="Egholm M."/>
            <person name="Hutchison S."/>
            <person name="Pettis J.S."/>
            <person name="Lipkin W.I."/>
            <person name="Evans J.D."/>
        </authorList>
    </citation>
    <scope>NUCLEOTIDE SEQUENCE [LARGE SCALE GENOMIC DNA]</scope>
    <source>
        <strain evidence="4">BRL01</strain>
    </source>
</reference>
<sequence>MHATIRRLLIAHKKIKHKLRNLDNEDVINIGSEKIISYKNSYFKKLLYILNIKDIDLGLSYFYNSSIKGNSSSQIFFSGNFQYTIKIIKESELTTFLKIAEDYLNYMINNQNTFLVKILGCFTHVQNKNKIHFIIMKNIFSTRNIKYIYDLKGFNVDRKTDHFIKKDKDWINDRYKIDNKLCDNILENIEKDIHFLKIHNIMDYSLVISVNTIPCNKYFDREYKINKQSNSFTILKQGEYSIGIIDILTSYGEYKKIEDWFNFLCLCSLNKSCKDPEKYSERFIKNIYNNLFQKK</sequence>
<dbReference type="SUPFAM" id="SSF56104">
    <property type="entry name" value="SAICAR synthase-like"/>
    <property type="match status" value="1"/>
</dbReference>